<evidence type="ECO:0000256" key="4">
    <source>
        <dbReference type="ARBA" id="ARBA00023157"/>
    </source>
</evidence>
<dbReference type="InterPro" id="IPR050553">
    <property type="entry name" value="Thioredoxin_ResA/DsbE_sf"/>
</dbReference>
<dbReference type="Gene3D" id="3.40.30.10">
    <property type="entry name" value="Glutaredoxin"/>
    <property type="match status" value="1"/>
</dbReference>
<dbReference type="EMBL" id="BSTX01000001">
    <property type="protein sequence ID" value="GLZ77121.1"/>
    <property type="molecule type" value="Genomic_DNA"/>
</dbReference>
<keyword evidence="2" id="KW-0201">Cytochrome c-type biogenesis</keyword>
<dbReference type="CDD" id="cd02966">
    <property type="entry name" value="TlpA_like_family"/>
    <property type="match status" value="1"/>
</dbReference>
<dbReference type="AlphaFoldDB" id="A0A9W6W941"/>
<evidence type="ECO:0000256" key="1">
    <source>
        <dbReference type="ARBA" id="ARBA00004196"/>
    </source>
</evidence>
<evidence type="ECO:0000256" key="5">
    <source>
        <dbReference type="ARBA" id="ARBA00023284"/>
    </source>
</evidence>
<dbReference type="InterPro" id="IPR036249">
    <property type="entry name" value="Thioredoxin-like_sf"/>
</dbReference>
<name>A0A9W6W941_9ACTN</name>
<keyword evidence="3" id="KW-0735">Signal-anchor</keyword>
<dbReference type="PROSITE" id="PS51352">
    <property type="entry name" value="THIOREDOXIN_2"/>
    <property type="match status" value="1"/>
</dbReference>
<dbReference type="Proteomes" id="UP001165079">
    <property type="component" value="Unassembled WGS sequence"/>
</dbReference>
<keyword evidence="3" id="KW-0812">Transmembrane</keyword>
<dbReference type="Pfam" id="PF00578">
    <property type="entry name" value="AhpC-TSA"/>
    <property type="match status" value="1"/>
</dbReference>
<feature type="domain" description="Thioredoxin" evidence="8">
    <location>
        <begin position="47"/>
        <end position="188"/>
    </location>
</feature>
<feature type="signal peptide" evidence="7">
    <location>
        <begin position="1"/>
        <end position="29"/>
    </location>
</feature>
<dbReference type="GO" id="GO:0016209">
    <property type="term" value="F:antioxidant activity"/>
    <property type="evidence" value="ECO:0007669"/>
    <property type="project" value="InterPro"/>
</dbReference>
<organism evidence="9 10">
    <name type="scientific">Actinorhabdospora filicis</name>
    <dbReference type="NCBI Taxonomy" id="1785913"/>
    <lineage>
        <taxon>Bacteria</taxon>
        <taxon>Bacillati</taxon>
        <taxon>Actinomycetota</taxon>
        <taxon>Actinomycetes</taxon>
        <taxon>Micromonosporales</taxon>
        <taxon>Micromonosporaceae</taxon>
        <taxon>Actinorhabdospora</taxon>
    </lineage>
</organism>
<proteinExistence type="predicted"/>
<dbReference type="GO" id="GO:0016491">
    <property type="term" value="F:oxidoreductase activity"/>
    <property type="evidence" value="ECO:0007669"/>
    <property type="project" value="InterPro"/>
</dbReference>
<comment type="subcellular location">
    <subcellularLocation>
        <location evidence="1">Cell envelope</location>
    </subcellularLocation>
</comment>
<dbReference type="PROSITE" id="PS00194">
    <property type="entry name" value="THIOREDOXIN_1"/>
    <property type="match status" value="1"/>
</dbReference>
<evidence type="ECO:0000256" key="7">
    <source>
        <dbReference type="SAM" id="SignalP"/>
    </source>
</evidence>
<keyword evidence="10" id="KW-1185">Reference proteome</keyword>
<gene>
    <name evidence="9" type="ORF">Afil01_19280</name>
</gene>
<dbReference type="GO" id="GO:0017004">
    <property type="term" value="P:cytochrome complex assembly"/>
    <property type="evidence" value="ECO:0007669"/>
    <property type="project" value="UniProtKB-KW"/>
</dbReference>
<reference evidence="9" key="1">
    <citation type="submission" date="2023-03" db="EMBL/GenBank/DDBJ databases">
        <title>Actinorhabdospora filicis NBRC 111898.</title>
        <authorList>
            <person name="Ichikawa N."/>
            <person name="Sato H."/>
            <person name="Tonouchi N."/>
        </authorList>
    </citation>
    <scope>NUCLEOTIDE SEQUENCE</scope>
    <source>
        <strain evidence="9">NBRC 111898</strain>
    </source>
</reference>
<dbReference type="SUPFAM" id="SSF52833">
    <property type="entry name" value="Thioredoxin-like"/>
    <property type="match status" value="1"/>
</dbReference>
<comment type="caution">
    <text evidence="9">The sequence shown here is derived from an EMBL/GenBank/DDBJ whole genome shotgun (WGS) entry which is preliminary data.</text>
</comment>
<evidence type="ECO:0000256" key="2">
    <source>
        <dbReference type="ARBA" id="ARBA00022748"/>
    </source>
</evidence>
<evidence type="ECO:0000256" key="6">
    <source>
        <dbReference type="SAM" id="MobiDB-lite"/>
    </source>
</evidence>
<protein>
    <recommendedName>
        <fullName evidence="8">Thioredoxin domain-containing protein</fullName>
    </recommendedName>
</protein>
<keyword evidence="7" id="KW-0732">Signal</keyword>
<dbReference type="InterPro" id="IPR000866">
    <property type="entry name" value="AhpC/TSA"/>
</dbReference>
<accession>A0A9W6W941</accession>
<feature type="region of interest" description="Disordered" evidence="6">
    <location>
        <begin position="36"/>
        <end position="62"/>
    </location>
</feature>
<keyword evidence="4" id="KW-1015">Disulfide bond</keyword>
<evidence type="ECO:0000259" key="8">
    <source>
        <dbReference type="PROSITE" id="PS51352"/>
    </source>
</evidence>
<dbReference type="InterPro" id="IPR013766">
    <property type="entry name" value="Thioredoxin_domain"/>
</dbReference>
<dbReference type="PROSITE" id="PS51257">
    <property type="entry name" value="PROKAR_LIPOPROTEIN"/>
    <property type="match status" value="1"/>
</dbReference>
<dbReference type="GO" id="GO:0030313">
    <property type="term" value="C:cell envelope"/>
    <property type="evidence" value="ECO:0007669"/>
    <property type="project" value="UniProtKB-SubCell"/>
</dbReference>
<feature type="chain" id="PRO_5040806993" description="Thioredoxin domain-containing protein" evidence="7">
    <location>
        <begin position="30"/>
        <end position="188"/>
    </location>
</feature>
<evidence type="ECO:0000313" key="10">
    <source>
        <dbReference type="Proteomes" id="UP001165079"/>
    </source>
</evidence>
<keyword evidence="5" id="KW-0676">Redox-active center</keyword>
<dbReference type="PANTHER" id="PTHR42852">
    <property type="entry name" value="THIOL:DISULFIDE INTERCHANGE PROTEIN DSBE"/>
    <property type="match status" value="1"/>
</dbReference>
<dbReference type="RefSeq" id="WP_285662253.1">
    <property type="nucleotide sequence ID" value="NZ_BSTX01000001.1"/>
</dbReference>
<sequence length="188" mass="19770">MRRRALLSSAALGGLALVLTACGSGGAAATNQQRFVSQDGQTTRYPKGERPQAPAMKGEDVAGSPLDAASHAGKVLVINFWASWCPPCRLEGPELVTVAAAVPEAQFLGINIRDERDKAEAFEKGLGVTYPSFWDPSGRIALGFEDVPPTTIPATIIIDREGGVAAIFRKGLIGSELQPVLAEIVAET</sequence>
<dbReference type="PANTHER" id="PTHR42852:SF6">
    <property type="entry name" value="THIOL:DISULFIDE INTERCHANGE PROTEIN DSBE"/>
    <property type="match status" value="1"/>
</dbReference>
<evidence type="ECO:0000256" key="3">
    <source>
        <dbReference type="ARBA" id="ARBA00022968"/>
    </source>
</evidence>
<evidence type="ECO:0000313" key="9">
    <source>
        <dbReference type="EMBL" id="GLZ77121.1"/>
    </source>
</evidence>
<dbReference type="InterPro" id="IPR017937">
    <property type="entry name" value="Thioredoxin_CS"/>
</dbReference>